<dbReference type="GO" id="GO:0008270">
    <property type="term" value="F:zinc ion binding"/>
    <property type="evidence" value="ECO:0007669"/>
    <property type="project" value="UniProtKB-KW"/>
</dbReference>
<name>A0A022QZ04_ERYGU</name>
<dbReference type="Gene3D" id="3.30.40.10">
    <property type="entry name" value="Zinc/RING finger domain, C3HC4 (zinc finger)"/>
    <property type="match status" value="1"/>
</dbReference>
<dbReference type="Pfam" id="PF17123">
    <property type="entry name" value="zf-RING_11"/>
    <property type="match status" value="1"/>
</dbReference>
<dbReference type="AlphaFoldDB" id="A0A022QZ04"/>
<dbReference type="SUPFAM" id="SSF53300">
    <property type="entry name" value="vWA-like"/>
    <property type="match status" value="1"/>
</dbReference>
<dbReference type="Proteomes" id="UP000030748">
    <property type="component" value="Unassembled WGS sequence"/>
</dbReference>
<gene>
    <name evidence="3" type="ORF">MIMGU_mgv1a005670mg</name>
</gene>
<keyword evidence="4" id="KW-1185">Reference proteome</keyword>
<dbReference type="eggNOG" id="ENOG502QPSB">
    <property type="taxonomic scope" value="Eukaryota"/>
</dbReference>
<dbReference type="InterPro" id="IPR036465">
    <property type="entry name" value="vWFA_dom_sf"/>
</dbReference>
<dbReference type="PANTHER" id="PTHR10579">
    <property type="entry name" value="CALCIUM-ACTIVATED CHLORIDE CHANNEL REGULATOR"/>
    <property type="match status" value="1"/>
</dbReference>
<dbReference type="InterPro" id="IPR013083">
    <property type="entry name" value="Znf_RING/FYVE/PHD"/>
</dbReference>
<organism evidence="3 4">
    <name type="scientific">Erythranthe guttata</name>
    <name type="common">Yellow monkey flower</name>
    <name type="synonym">Mimulus guttatus</name>
    <dbReference type="NCBI Taxonomy" id="4155"/>
    <lineage>
        <taxon>Eukaryota</taxon>
        <taxon>Viridiplantae</taxon>
        <taxon>Streptophyta</taxon>
        <taxon>Embryophyta</taxon>
        <taxon>Tracheophyta</taxon>
        <taxon>Spermatophyta</taxon>
        <taxon>Magnoliopsida</taxon>
        <taxon>eudicotyledons</taxon>
        <taxon>Gunneridae</taxon>
        <taxon>Pentapetalae</taxon>
        <taxon>asterids</taxon>
        <taxon>lamiids</taxon>
        <taxon>Lamiales</taxon>
        <taxon>Phrymaceae</taxon>
        <taxon>Erythranthe</taxon>
    </lineage>
</organism>
<evidence type="ECO:0000256" key="1">
    <source>
        <dbReference type="PROSITE-ProRule" id="PRU00175"/>
    </source>
</evidence>
<proteinExistence type="predicted"/>
<keyword evidence="1" id="KW-0863">Zinc-finger</keyword>
<evidence type="ECO:0000259" key="2">
    <source>
        <dbReference type="PROSITE" id="PS50089"/>
    </source>
</evidence>
<dbReference type="InterPro" id="IPR001841">
    <property type="entry name" value="Znf_RING"/>
</dbReference>
<dbReference type="PROSITE" id="PS50089">
    <property type="entry name" value="ZF_RING_2"/>
    <property type="match status" value="1"/>
</dbReference>
<evidence type="ECO:0000313" key="3">
    <source>
        <dbReference type="EMBL" id="EYU33822.1"/>
    </source>
</evidence>
<dbReference type="SMART" id="SM00184">
    <property type="entry name" value="RING"/>
    <property type="match status" value="1"/>
</dbReference>
<dbReference type="InterPro" id="IPR051266">
    <property type="entry name" value="CLCR"/>
</dbReference>
<keyword evidence="1" id="KW-0862">Zinc</keyword>
<evidence type="ECO:0000313" key="4">
    <source>
        <dbReference type="Proteomes" id="UP000030748"/>
    </source>
</evidence>
<reference evidence="3 4" key="1">
    <citation type="journal article" date="2013" name="Proc. Natl. Acad. Sci. U.S.A.">
        <title>Fine-scale variation in meiotic recombination in Mimulus inferred from population shotgun sequencing.</title>
        <authorList>
            <person name="Hellsten U."/>
            <person name="Wright K.M."/>
            <person name="Jenkins J."/>
            <person name="Shu S."/>
            <person name="Yuan Y."/>
            <person name="Wessler S.R."/>
            <person name="Schmutz J."/>
            <person name="Willis J.H."/>
            <person name="Rokhsar D.S."/>
        </authorList>
    </citation>
    <scope>NUCLEOTIDE SEQUENCE [LARGE SCALE GENOMIC DNA]</scope>
    <source>
        <strain evidence="4">cv. DUN x IM62</strain>
    </source>
</reference>
<keyword evidence="1" id="KW-0479">Metal-binding</keyword>
<dbReference type="STRING" id="4155.A0A022QZ04"/>
<dbReference type="SUPFAM" id="SSF57850">
    <property type="entry name" value="RING/U-box"/>
    <property type="match status" value="1"/>
</dbReference>
<feature type="domain" description="RING-type" evidence="2">
    <location>
        <begin position="74"/>
        <end position="119"/>
    </location>
</feature>
<dbReference type="Gene3D" id="3.40.50.410">
    <property type="entry name" value="von Willebrand factor, type A domain"/>
    <property type="match status" value="1"/>
</dbReference>
<dbReference type="PANTHER" id="PTHR10579:SF47">
    <property type="entry name" value="OS09G0298500 PROTEIN"/>
    <property type="match status" value="1"/>
</dbReference>
<sequence length="475" mass="52417">MGGGGGGASSKLKKAARNFFLQTCGSLCETQQQQSPVLDNSAPTPRNIYSKKISPEIAGQCSSTTTPSSNKNLCTICLDPLNYNSGGEAVFTAQCSHSFHFACISSNVRHGSVTCPICRAHWTKLPLNPHARCSLHNKMADPTLRILDDSIANLRVHRRSFLHSDDPIEPDPTASDGPRLTLSLAYPNFNSWPHHQASSSYSTMEEGSPNNQACLHVRLTHGPAIDLVLVASSNGPHLRLVKQAMAIVVFSLKPVDRLAIVTYSSTSAVRVFPLRRMTSYGKRTALQLIDRVIYIGQADPIEGLKKGVKILEERAHTNPRSSILHLTDAPSRSHRWFDSEAPVTIQRFHLGLGFVVHEFEEFLSRVLGGGVEDVQLIIGEGTMIVRIGELRGGEERNIPLCIGQRGCVYVKYSYRDSGDGECITTGEVVLRMEEKDDSEDIVVPMETRISNAGNLEYHDPFLARRWAKHLHGYRL</sequence>
<dbReference type="OrthoDB" id="687730at2759"/>
<accession>A0A022QZ04</accession>
<protein>
    <recommendedName>
        <fullName evidence="2">RING-type domain-containing protein</fullName>
    </recommendedName>
</protein>
<dbReference type="EMBL" id="KI630752">
    <property type="protein sequence ID" value="EYU33822.1"/>
    <property type="molecule type" value="Genomic_DNA"/>
</dbReference>